<dbReference type="EMBL" id="CAJEWN010000348">
    <property type="protein sequence ID" value="CAD2179612.1"/>
    <property type="molecule type" value="Genomic_DNA"/>
</dbReference>
<protein>
    <submittedName>
        <fullName evidence="1">Uncharacterized protein</fullName>
    </submittedName>
</protein>
<dbReference type="Proteomes" id="UP000580250">
    <property type="component" value="Unassembled WGS sequence"/>
</dbReference>
<evidence type="ECO:0000313" key="2">
    <source>
        <dbReference type="Proteomes" id="UP000580250"/>
    </source>
</evidence>
<dbReference type="AlphaFoldDB" id="A0A6V7VXU5"/>
<sequence>MNISKQIESNQKIFNILSKDPKFMGRFKSKIEHKEEIGHLMYDLLIPATYDNLQHKYIRCPESGTKIEGGKPAY</sequence>
<organism evidence="1 2">
    <name type="scientific">Meloidogyne enterolobii</name>
    <name type="common">Root-knot nematode worm</name>
    <name type="synonym">Meloidogyne mayaguensis</name>
    <dbReference type="NCBI Taxonomy" id="390850"/>
    <lineage>
        <taxon>Eukaryota</taxon>
        <taxon>Metazoa</taxon>
        <taxon>Ecdysozoa</taxon>
        <taxon>Nematoda</taxon>
        <taxon>Chromadorea</taxon>
        <taxon>Rhabditida</taxon>
        <taxon>Tylenchina</taxon>
        <taxon>Tylenchomorpha</taxon>
        <taxon>Tylenchoidea</taxon>
        <taxon>Meloidogynidae</taxon>
        <taxon>Meloidogyninae</taxon>
        <taxon>Meloidogyne</taxon>
    </lineage>
</organism>
<reference evidence="1 2" key="1">
    <citation type="submission" date="2020-08" db="EMBL/GenBank/DDBJ databases">
        <authorList>
            <person name="Koutsovoulos G."/>
            <person name="Danchin GJ E."/>
        </authorList>
    </citation>
    <scope>NUCLEOTIDE SEQUENCE [LARGE SCALE GENOMIC DNA]</scope>
</reference>
<evidence type="ECO:0000313" key="1">
    <source>
        <dbReference type="EMBL" id="CAD2179612.1"/>
    </source>
</evidence>
<proteinExistence type="predicted"/>
<name>A0A6V7VXU5_MELEN</name>
<gene>
    <name evidence="1" type="ORF">MENT_LOCUS31621</name>
</gene>
<accession>A0A6V7VXU5</accession>
<comment type="caution">
    <text evidence="1">The sequence shown here is derived from an EMBL/GenBank/DDBJ whole genome shotgun (WGS) entry which is preliminary data.</text>
</comment>